<comment type="caution">
    <text evidence="1">The sequence shown here is derived from an EMBL/GenBank/DDBJ whole genome shotgun (WGS) entry which is preliminary data.</text>
</comment>
<gene>
    <name evidence="1" type="ORF">GWK47_031928</name>
</gene>
<dbReference type="EMBL" id="JACEEZ010001900">
    <property type="protein sequence ID" value="KAG0728704.1"/>
    <property type="molecule type" value="Genomic_DNA"/>
</dbReference>
<protein>
    <submittedName>
        <fullName evidence="1">Uncharacterized protein</fullName>
    </submittedName>
</protein>
<accession>A0A8J5D0Z3</accession>
<name>A0A8J5D0Z3_CHIOP</name>
<proteinExistence type="predicted"/>
<keyword evidence="2" id="KW-1185">Reference proteome</keyword>
<organism evidence="1 2">
    <name type="scientific">Chionoecetes opilio</name>
    <name type="common">Atlantic snow crab</name>
    <name type="synonym">Cancer opilio</name>
    <dbReference type="NCBI Taxonomy" id="41210"/>
    <lineage>
        <taxon>Eukaryota</taxon>
        <taxon>Metazoa</taxon>
        <taxon>Ecdysozoa</taxon>
        <taxon>Arthropoda</taxon>
        <taxon>Crustacea</taxon>
        <taxon>Multicrustacea</taxon>
        <taxon>Malacostraca</taxon>
        <taxon>Eumalacostraca</taxon>
        <taxon>Eucarida</taxon>
        <taxon>Decapoda</taxon>
        <taxon>Pleocyemata</taxon>
        <taxon>Brachyura</taxon>
        <taxon>Eubrachyura</taxon>
        <taxon>Majoidea</taxon>
        <taxon>Majidae</taxon>
        <taxon>Chionoecetes</taxon>
    </lineage>
</organism>
<sequence length="122" mass="13403">MRPGCCEVTRVYPVGLYRHIVVDVTRLMCSWEGNKCLELPQSSMSHFTSLSGGFKVSTDWPPILILWFSPIGGQRRENVPHPGDAPKKRCVGVWLDGNAAPPCINMVSPFSSSGGWRLSGLS</sequence>
<evidence type="ECO:0000313" key="2">
    <source>
        <dbReference type="Proteomes" id="UP000770661"/>
    </source>
</evidence>
<evidence type="ECO:0000313" key="1">
    <source>
        <dbReference type="EMBL" id="KAG0728704.1"/>
    </source>
</evidence>
<dbReference type="Proteomes" id="UP000770661">
    <property type="component" value="Unassembled WGS sequence"/>
</dbReference>
<dbReference type="AlphaFoldDB" id="A0A8J5D0Z3"/>
<reference evidence="1" key="1">
    <citation type="submission" date="2020-07" db="EMBL/GenBank/DDBJ databases">
        <title>The High-quality genome of the commercially important snow crab, Chionoecetes opilio.</title>
        <authorList>
            <person name="Jeong J.-H."/>
            <person name="Ryu S."/>
        </authorList>
    </citation>
    <scope>NUCLEOTIDE SEQUENCE</scope>
    <source>
        <strain evidence="1">MADBK_172401_WGS</strain>
        <tissue evidence="1">Digestive gland</tissue>
    </source>
</reference>